<dbReference type="EMBL" id="JABDJR010000370">
    <property type="protein sequence ID" value="NNF06951.1"/>
    <property type="molecule type" value="Genomic_DNA"/>
</dbReference>
<dbReference type="InterPro" id="IPR024084">
    <property type="entry name" value="IsoPropMal-DH-like_dom"/>
</dbReference>
<accession>A0A7Y2H2F7</accession>
<reference evidence="19 20" key="1">
    <citation type="submission" date="2020-03" db="EMBL/GenBank/DDBJ databases">
        <title>Metabolic flexibility allows generalist bacteria to become dominant in a frequently disturbed ecosystem.</title>
        <authorList>
            <person name="Chen Y.-J."/>
            <person name="Leung P.M."/>
            <person name="Bay S.K."/>
            <person name="Hugenholtz P."/>
            <person name="Kessler A.J."/>
            <person name="Shelley G."/>
            <person name="Waite D.W."/>
            <person name="Cook P.L."/>
            <person name="Greening C."/>
        </authorList>
    </citation>
    <scope>NUCLEOTIDE SEQUENCE [LARGE SCALE GENOMIC DNA]</scope>
    <source>
        <strain evidence="19">SS_bin_28</strain>
    </source>
</reference>
<evidence type="ECO:0000256" key="5">
    <source>
        <dbReference type="ARBA" id="ARBA00022435"/>
    </source>
</evidence>
<protein>
    <recommendedName>
        <fullName evidence="4">isocitrate dehydrogenase (NADP(+))</fullName>
        <ecNumber evidence="4">1.1.1.42</ecNumber>
    </recommendedName>
</protein>
<name>A0A7Y2H2F7_UNCEI</name>
<comment type="cofactor">
    <cofactor evidence="1">
        <name>Mn(2+)</name>
        <dbReference type="ChEBI" id="CHEBI:29035"/>
    </cofactor>
</comment>
<dbReference type="InterPro" id="IPR019818">
    <property type="entry name" value="IsoCit/isopropylmalate_DH_CS"/>
</dbReference>
<comment type="similarity">
    <text evidence="2">Belongs to the isocitrate and isopropylmalate dehydrogenases family.</text>
</comment>
<dbReference type="PANTHER" id="PTHR43504:SF1">
    <property type="entry name" value="ISOCITRATE DEHYDROGENASE [NADP]"/>
    <property type="match status" value="1"/>
</dbReference>
<evidence type="ECO:0000256" key="14">
    <source>
        <dbReference type="PIRSR" id="PIRSR604439-2"/>
    </source>
</evidence>
<dbReference type="Pfam" id="PF00180">
    <property type="entry name" value="Iso_dh"/>
    <property type="match status" value="1"/>
</dbReference>
<evidence type="ECO:0000259" key="18">
    <source>
        <dbReference type="SMART" id="SM01329"/>
    </source>
</evidence>
<dbReference type="InterPro" id="IPR004439">
    <property type="entry name" value="Isocitrate_DH_NADP_dimer_prok"/>
</dbReference>
<evidence type="ECO:0000256" key="15">
    <source>
        <dbReference type="PIRSR" id="PIRSR604439-3"/>
    </source>
</evidence>
<organism evidence="19 20">
    <name type="scientific">Eiseniibacteriota bacterium</name>
    <dbReference type="NCBI Taxonomy" id="2212470"/>
    <lineage>
        <taxon>Bacteria</taxon>
        <taxon>Candidatus Eiseniibacteriota</taxon>
    </lineage>
</organism>
<keyword evidence="8 15" id="KW-0460">Magnesium</keyword>
<evidence type="ECO:0000313" key="20">
    <source>
        <dbReference type="Proteomes" id="UP000547674"/>
    </source>
</evidence>
<dbReference type="GO" id="GO:0000287">
    <property type="term" value="F:magnesium ion binding"/>
    <property type="evidence" value="ECO:0007669"/>
    <property type="project" value="InterPro"/>
</dbReference>
<evidence type="ECO:0000256" key="7">
    <source>
        <dbReference type="ARBA" id="ARBA00022723"/>
    </source>
</evidence>
<keyword evidence="7" id="KW-0479">Metal-binding</keyword>
<dbReference type="AlphaFoldDB" id="A0A7Y2H2F7"/>
<evidence type="ECO:0000256" key="4">
    <source>
        <dbReference type="ARBA" id="ARBA00013013"/>
    </source>
</evidence>
<evidence type="ECO:0000256" key="6">
    <source>
        <dbReference type="ARBA" id="ARBA00022532"/>
    </source>
</evidence>
<dbReference type="PANTHER" id="PTHR43504">
    <property type="entry name" value="ISOCITRATE DEHYDROGENASE [NADP]"/>
    <property type="match status" value="1"/>
</dbReference>
<dbReference type="Proteomes" id="UP000547674">
    <property type="component" value="Unassembled WGS sequence"/>
</dbReference>
<feature type="binding site" evidence="14">
    <location>
        <position position="421"/>
    </location>
    <ligand>
        <name>NADP(+)</name>
        <dbReference type="ChEBI" id="CHEBI:58349"/>
    </ligand>
</feature>
<dbReference type="Gene3D" id="3.40.718.10">
    <property type="entry name" value="Isopropylmalate Dehydrogenase"/>
    <property type="match status" value="1"/>
</dbReference>
<dbReference type="GO" id="GO:0051287">
    <property type="term" value="F:NAD binding"/>
    <property type="evidence" value="ECO:0007669"/>
    <property type="project" value="InterPro"/>
</dbReference>
<feature type="binding site" evidence="13">
    <location>
        <position position="141"/>
    </location>
    <ligand>
        <name>D-threo-isocitrate</name>
        <dbReference type="ChEBI" id="CHEBI:15562"/>
    </ligand>
</feature>
<comment type="caution">
    <text evidence="19">The sequence shown here is derived from an EMBL/GenBank/DDBJ whole genome shotgun (WGS) entry which is preliminary data.</text>
</comment>
<dbReference type="GO" id="GO:0004450">
    <property type="term" value="F:isocitrate dehydrogenase (NADP+) activity"/>
    <property type="evidence" value="ECO:0007669"/>
    <property type="project" value="UniProtKB-EC"/>
</dbReference>
<gene>
    <name evidence="19" type="ORF">HKN21_09340</name>
</gene>
<evidence type="ECO:0000256" key="10">
    <source>
        <dbReference type="ARBA" id="ARBA00023002"/>
    </source>
</evidence>
<feature type="binding site" evidence="14">
    <location>
        <position position="378"/>
    </location>
    <ligand>
        <name>NADP(+)</name>
        <dbReference type="ChEBI" id="CHEBI:58349"/>
    </ligand>
</feature>
<comment type="catalytic activity">
    <reaction evidence="12">
        <text>D-threo-isocitrate + NADP(+) = 2-oxoglutarate + CO2 + NADPH</text>
        <dbReference type="Rhea" id="RHEA:19629"/>
        <dbReference type="ChEBI" id="CHEBI:15562"/>
        <dbReference type="ChEBI" id="CHEBI:16526"/>
        <dbReference type="ChEBI" id="CHEBI:16810"/>
        <dbReference type="ChEBI" id="CHEBI:57783"/>
        <dbReference type="ChEBI" id="CHEBI:58349"/>
        <dbReference type="EC" id="1.1.1.42"/>
    </reaction>
</comment>
<evidence type="ECO:0000313" key="19">
    <source>
        <dbReference type="EMBL" id="NNF06951.1"/>
    </source>
</evidence>
<dbReference type="SMART" id="SM01329">
    <property type="entry name" value="Iso_dh"/>
    <property type="match status" value="1"/>
</dbReference>
<feature type="binding site" evidence="14">
    <location>
        <position position="417"/>
    </location>
    <ligand>
        <name>NADP(+)</name>
        <dbReference type="ChEBI" id="CHEBI:58349"/>
    </ligand>
</feature>
<evidence type="ECO:0000256" key="2">
    <source>
        <dbReference type="ARBA" id="ARBA00007769"/>
    </source>
</evidence>
<feature type="domain" description="Isopropylmalate dehydrogenase-like" evidence="18">
    <location>
        <begin position="29"/>
        <end position="443"/>
    </location>
</feature>
<evidence type="ECO:0000256" key="8">
    <source>
        <dbReference type="ARBA" id="ARBA00022842"/>
    </source>
</evidence>
<evidence type="ECO:0000256" key="11">
    <source>
        <dbReference type="ARBA" id="ARBA00023211"/>
    </source>
</evidence>
<evidence type="ECO:0000256" key="17">
    <source>
        <dbReference type="PIRSR" id="PIRSR604439-5"/>
    </source>
</evidence>
<feature type="binding site" evidence="13">
    <location>
        <position position="157"/>
    </location>
    <ligand>
        <name>D-threo-isocitrate</name>
        <dbReference type="ChEBI" id="CHEBI:15562"/>
    </ligand>
</feature>
<evidence type="ECO:0000256" key="12">
    <source>
        <dbReference type="ARBA" id="ARBA00023554"/>
    </source>
</evidence>
<dbReference type="PROSITE" id="PS00470">
    <property type="entry name" value="IDH_IMDH"/>
    <property type="match status" value="1"/>
</dbReference>
<dbReference type="SUPFAM" id="SSF53659">
    <property type="entry name" value="Isocitrate/Isopropylmalate dehydrogenase-like"/>
    <property type="match status" value="1"/>
</dbReference>
<feature type="site" description="Critical for catalysis" evidence="16">
    <location>
        <position position="188"/>
    </location>
</feature>
<feature type="binding site" evidence="13">
    <location>
        <position position="147"/>
    </location>
    <ligand>
        <name>D-threo-isocitrate</name>
        <dbReference type="ChEBI" id="CHEBI:15562"/>
    </ligand>
</feature>
<feature type="binding site" evidence="14">
    <location>
        <begin position="365"/>
        <end position="371"/>
    </location>
    <ligand>
        <name>NADP(+)</name>
        <dbReference type="ChEBI" id="CHEBI:58349"/>
    </ligand>
</feature>
<feature type="binding site" evidence="13">
    <location>
        <position position="181"/>
    </location>
    <ligand>
        <name>D-threo-isocitrate</name>
        <dbReference type="ChEBI" id="CHEBI:15562"/>
    </ligand>
</feature>
<feature type="modified residue" description="N6-acetyllysine" evidence="17">
    <location>
        <position position="170"/>
    </location>
</feature>
<evidence type="ECO:0000256" key="13">
    <source>
        <dbReference type="PIRSR" id="PIRSR604439-1"/>
    </source>
</evidence>
<feature type="modified residue" description="N6-succinyllysine" evidence="17">
    <location>
        <position position="99"/>
    </location>
</feature>
<keyword evidence="9 14" id="KW-0521">NADP</keyword>
<proteinExistence type="inferred from homology"/>
<dbReference type="GO" id="GO:0006099">
    <property type="term" value="P:tricarboxylic acid cycle"/>
    <property type="evidence" value="ECO:0007669"/>
    <property type="project" value="UniProtKB-KW"/>
</dbReference>
<sequence>MASFQHVHIPEGDLIKVENNQLVVGDNPIVGKLRGDGIGLDIFPVMEHVVDKAIQKAYGGKRQIVWCPIYCGLEGLQHYGEVLPAESIEAIQYLKVAIKGPFTTPIGEETHVCLSCAHQQMHEGTCDSCKRDDSVAPRFRSINVGLRQAMDLYACVRPVRYFEGVPAPNKYAENVNFVIFRENTEDVYAGHDFERGSQTAKAIIDLIAKETGRTIRADSGIGVKPISETGSKRLVRKALEWAVQNNLPSVTLVHKGNIMKFTEGSFAKWGYEVGSDEFASQTLSEKVLWDKFDGKMPEGKILIKDRIADSIFQQIQTRPAEYSILASPNLNGDYLSDAAIALVGGLGLGPGANIGETVALFEATHGTAPKYTGQDKVNPGSLILSAEMMLRHMGWPEAADLLLNGMRAAIKDGQVTYDLARLMRAEGRADVNELPSSGFGKAIVDRM</sequence>
<evidence type="ECO:0000256" key="1">
    <source>
        <dbReference type="ARBA" id="ARBA00001936"/>
    </source>
</evidence>
<keyword evidence="5" id="KW-0329">Glyoxylate bypass</keyword>
<feature type="binding site" evidence="15">
    <location>
        <position position="333"/>
    </location>
    <ligand>
        <name>Mg(2+)</name>
        <dbReference type="ChEBI" id="CHEBI:18420"/>
    </ligand>
</feature>
<feature type="site" description="Critical for catalysis" evidence="16">
    <location>
        <position position="255"/>
    </location>
</feature>
<feature type="modified residue" description="Phosphoserine" evidence="17">
    <location>
        <position position="141"/>
    </location>
</feature>
<comment type="cofactor">
    <cofactor evidence="15">
        <name>Mg(2+)</name>
        <dbReference type="ChEBI" id="CHEBI:18420"/>
    </cofactor>
    <cofactor evidence="15">
        <name>Mn(2+)</name>
        <dbReference type="ChEBI" id="CHEBI:29035"/>
    </cofactor>
    <text evidence="15">Binds 1 Mg(2+) or Mn(2+) ion per subunit.</text>
</comment>
<keyword evidence="6" id="KW-0816">Tricarboxylic acid cycle</keyword>
<evidence type="ECO:0000256" key="9">
    <source>
        <dbReference type="ARBA" id="ARBA00022857"/>
    </source>
</evidence>
<evidence type="ECO:0000256" key="16">
    <source>
        <dbReference type="PIRSR" id="PIRSR604439-4"/>
    </source>
</evidence>
<feature type="binding site" evidence="14">
    <location>
        <position position="103"/>
    </location>
    <ligand>
        <name>NADP(+)</name>
        <dbReference type="ChEBI" id="CHEBI:58349"/>
    </ligand>
</feature>
<evidence type="ECO:0000256" key="3">
    <source>
        <dbReference type="ARBA" id="ARBA00011738"/>
    </source>
</evidence>
<dbReference type="GO" id="GO:0006097">
    <property type="term" value="P:glyoxylate cycle"/>
    <property type="evidence" value="ECO:0007669"/>
    <property type="project" value="UniProtKB-KW"/>
</dbReference>
<keyword evidence="10 19" id="KW-0560">Oxidoreductase</keyword>
<dbReference type="EC" id="1.1.1.42" evidence="4"/>
<feature type="binding site" evidence="13">
    <location>
        <position position="143"/>
    </location>
    <ligand>
        <name>D-threo-isocitrate</name>
        <dbReference type="ChEBI" id="CHEBI:15562"/>
    </ligand>
</feature>
<comment type="subunit">
    <text evidence="3">Homodimer.</text>
</comment>
<keyword evidence="11 15" id="KW-0464">Manganese</keyword>